<evidence type="ECO:0000256" key="4">
    <source>
        <dbReference type="ARBA" id="ARBA00022679"/>
    </source>
</evidence>
<dbReference type="InterPro" id="IPR006130">
    <property type="entry name" value="Asp/Orn_carbamoylTrfase"/>
</dbReference>
<dbReference type="GO" id="GO:0004585">
    <property type="term" value="F:ornithine carbamoyltransferase activity"/>
    <property type="evidence" value="ECO:0007669"/>
    <property type="project" value="UniProtKB-UniRule"/>
</dbReference>
<dbReference type="SUPFAM" id="SSF53671">
    <property type="entry name" value="Aspartate/ornithine carbamoyltransferase"/>
    <property type="match status" value="1"/>
</dbReference>
<evidence type="ECO:0000313" key="10">
    <source>
        <dbReference type="Proteomes" id="UP000177396"/>
    </source>
</evidence>
<dbReference type="PANTHER" id="PTHR45753:SF3">
    <property type="entry name" value="ORNITHINE TRANSCARBAMYLASE, MITOCHONDRIAL"/>
    <property type="match status" value="1"/>
</dbReference>
<dbReference type="NCBIfam" id="TIGR00658">
    <property type="entry name" value="orni_carb_tr"/>
    <property type="match status" value="1"/>
</dbReference>
<dbReference type="GO" id="GO:0016597">
    <property type="term" value="F:amino acid binding"/>
    <property type="evidence" value="ECO:0007669"/>
    <property type="project" value="InterPro"/>
</dbReference>
<dbReference type="NCBIfam" id="NF001986">
    <property type="entry name" value="PRK00779.1"/>
    <property type="match status" value="1"/>
</dbReference>
<dbReference type="EC" id="2.1.3.3" evidence="3 6"/>
<dbReference type="InterPro" id="IPR024904">
    <property type="entry name" value="OTCase_ArgI"/>
</dbReference>
<comment type="pathway">
    <text evidence="1">Amino-acid biosynthesis; L-arginine biosynthesis; L-arginine from L-ornithine and carbamoyl phosphate: step 1/3.</text>
</comment>
<evidence type="ECO:0000256" key="1">
    <source>
        <dbReference type="ARBA" id="ARBA00004975"/>
    </source>
</evidence>
<dbReference type="InterPro" id="IPR036901">
    <property type="entry name" value="Asp/Orn_carbamoylTrfase_sf"/>
</dbReference>
<feature type="domain" description="Aspartate/ornithine carbamoyltransferase Asp/Orn-binding" evidence="7">
    <location>
        <begin position="152"/>
        <end position="305"/>
    </location>
</feature>
<proteinExistence type="inferred from homology"/>
<comment type="caution">
    <text evidence="6">Lacks conserved residue(s) required for the propagation of feature annotation.</text>
</comment>
<dbReference type="InterPro" id="IPR006132">
    <property type="entry name" value="Asp/Orn_carbamoyltranf_P-bd"/>
</dbReference>
<dbReference type="Proteomes" id="UP000177396">
    <property type="component" value="Unassembled WGS sequence"/>
</dbReference>
<evidence type="ECO:0000256" key="6">
    <source>
        <dbReference type="HAMAP-Rule" id="MF_01109"/>
    </source>
</evidence>
<comment type="catalytic activity">
    <reaction evidence="5 6">
        <text>carbamoyl phosphate + L-ornithine = L-citrulline + phosphate + H(+)</text>
        <dbReference type="Rhea" id="RHEA:19513"/>
        <dbReference type="ChEBI" id="CHEBI:15378"/>
        <dbReference type="ChEBI" id="CHEBI:43474"/>
        <dbReference type="ChEBI" id="CHEBI:46911"/>
        <dbReference type="ChEBI" id="CHEBI:57743"/>
        <dbReference type="ChEBI" id="CHEBI:58228"/>
        <dbReference type="EC" id="2.1.3.3"/>
    </reaction>
</comment>
<dbReference type="GO" id="GO:0005737">
    <property type="term" value="C:cytoplasm"/>
    <property type="evidence" value="ECO:0007669"/>
    <property type="project" value="UniProtKB-SubCell"/>
</dbReference>
<evidence type="ECO:0000259" key="7">
    <source>
        <dbReference type="Pfam" id="PF00185"/>
    </source>
</evidence>
<dbReference type="Pfam" id="PF02729">
    <property type="entry name" value="OTCace_N"/>
    <property type="match status" value="1"/>
</dbReference>
<sequence length="311" mass="34549">MKDKHFLSISDLTGPEIKDLFTAAKFMKKQLKKIGFNKPVLNKKTLVMMFEKPSLRTRLSFEAGMTQLGGHAVYLGMAEIGMGVREKIADVARVTSGMGDLIVARTFKHQSIEELAEFSKVPVVNGLSDLEHPCQALADFMTILEVKGILAGLTICFIGDGENNIAHSLCLGSAILGIDFKCASPQGYFLKSEILEKAREIAGETKTLIQQTVDPEKAIYKADVVYTDTWISMGDEKDKDTRLKTFLPYQVTGKLMELADSQAIFMHDLPAYRGQEVTREVIDGPQSVVFKQAHNRLHVQKALLIKLVKKN</sequence>
<feature type="binding site" evidence="6">
    <location>
        <position position="228"/>
    </location>
    <ligand>
        <name>L-ornithine</name>
        <dbReference type="ChEBI" id="CHEBI:46911"/>
    </ligand>
</feature>
<name>A0A1F5YIF9_9BACT</name>
<dbReference type="InterPro" id="IPR002292">
    <property type="entry name" value="Orn/put_carbamltrans"/>
</dbReference>
<feature type="binding site" evidence="6">
    <location>
        <position position="105"/>
    </location>
    <ligand>
        <name>carbamoyl phosphate</name>
        <dbReference type="ChEBI" id="CHEBI:58228"/>
    </ligand>
</feature>
<reference evidence="9 10" key="1">
    <citation type="journal article" date="2016" name="Nat. Commun.">
        <title>Thousands of microbial genomes shed light on interconnected biogeochemical processes in an aquifer system.</title>
        <authorList>
            <person name="Anantharaman K."/>
            <person name="Brown C.T."/>
            <person name="Hug L.A."/>
            <person name="Sharon I."/>
            <person name="Castelle C.J."/>
            <person name="Probst A.J."/>
            <person name="Thomas B.C."/>
            <person name="Singh A."/>
            <person name="Wilkins M.J."/>
            <person name="Karaoz U."/>
            <person name="Brodie E.L."/>
            <person name="Williams K.H."/>
            <person name="Hubbard S.S."/>
            <person name="Banfield J.F."/>
        </authorList>
    </citation>
    <scope>NUCLEOTIDE SEQUENCE [LARGE SCALE GENOMIC DNA]</scope>
</reference>
<feature type="domain" description="Aspartate/ornithine carbamoyltransferase carbamoyl-P binding" evidence="8">
    <location>
        <begin position="4"/>
        <end position="145"/>
    </location>
</feature>
<dbReference type="Pfam" id="PF00185">
    <property type="entry name" value="OTCace"/>
    <property type="match status" value="1"/>
</dbReference>
<dbReference type="FunFam" id="3.40.50.1370:FF:000008">
    <property type="entry name" value="Ornithine carbamoyltransferase"/>
    <property type="match status" value="1"/>
</dbReference>
<dbReference type="PANTHER" id="PTHR45753">
    <property type="entry name" value="ORNITHINE CARBAMOYLTRANSFERASE, MITOCHONDRIAL"/>
    <property type="match status" value="1"/>
</dbReference>
<protein>
    <recommendedName>
        <fullName evidence="3 6">Ornithine carbamoyltransferase</fullName>
        <shortName evidence="6">OTCase</shortName>
        <ecNumber evidence="3 6">2.1.3.3</ecNumber>
    </recommendedName>
</protein>
<dbReference type="EMBL" id="MFJB01000047">
    <property type="protein sequence ID" value="OGF99842.1"/>
    <property type="molecule type" value="Genomic_DNA"/>
</dbReference>
<dbReference type="AlphaFoldDB" id="A0A1F5YIF9"/>
<dbReference type="HAMAP" id="MF_01109">
    <property type="entry name" value="OTCase"/>
    <property type="match status" value="1"/>
</dbReference>
<evidence type="ECO:0000256" key="3">
    <source>
        <dbReference type="ARBA" id="ARBA00013007"/>
    </source>
</evidence>
<dbReference type="GO" id="GO:0042450">
    <property type="term" value="P:L-arginine biosynthetic process via ornithine"/>
    <property type="evidence" value="ECO:0007669"/>
    <property type="project" value="UniProtKB-UniRule"/>
</dbReference>
<dbReference type="PRINTS" id="PR00100">
    <property type="entry name" value="AOTCASE"/>
</dbReference>
<feature type="binding site" evidence="6">
    <location>
        <position position="164"/>
    </location>
    <ligand>
        <name>L-ornithine</name>
        <dbReference type="ChEBI" id="CHEBI:46911"/>
    </ligand>
</feature>
<dbReference type="Gene3D" id="3.40.50.1370">
    <property type="entry name" value="Aspartate/ornithine carbamoyltransferase"/>
    <property type="match status" value="2"/>
</dbReference>
<dbReference type="GO" id="GO:0019240">
    <property type="term" value="P:citrulline biosynthetic process"/>
    <property type="evidence" value="ECO:0007669"/>
    <property type="project" value="TreeGrafter"/>
</dbReference>
<organism evidence="9 10">
    <name type="scientific">Candidatus Gottesmanbacteria bacterium RBG_16_38_7b</name>
    <dbReference type="NCBI Taxonomy" id="1798372"/>
    <lineage>
        <taxon>Bacteria</taxon>
        <taxon>Candidatus Gottesmaniibacteriota</taxon>
    </lineage>
</organism>
<feature type="binding site" evidence="6">
    <location>
        <begin position="232"/>
        <end position="233"/>
    </location>
    <ligand>
        <name>L-ornithine</name>
        <dbReference type="ChEBI" id="CHEBI:46911"/>
    </ligand>
</feature>
<feature type="binding site" evidence="6">
    <location>
        <position position="296"/>
    </location>
    <ligand>
        <name>carbamoyl phosphate</name>
        <dbReference type="ChEBI" id="CHEBI:58228"/>
    </ligand>
</feature>
<evidence type="ECO:0000259" key="8">
    <source>
        <dbReference type="Pfam" id="PF02729"/>
    </source>
</evidence>
<keyword evidence="6" id="KW-0963">Cytoplasm</keyword>
<comment type="similarity">
    <text evidence="2 6">Belongs to the aspartate/ornithine carbamoyltransferase superfamily. OTCase family.</text>
</comment>
<comment type="caution">
    <text evidence="9">The sequence shown here is derived from an EMBL/GenBank/DDBJ whole genome shotgun (WGS) entry which is preliminary data.</text>
</comment>
<keyword evidence="4 6" id="KW-0808">Transferase</keyword>
<evidence type="ECO:0000313" key="9">
    <source>
        <dbReference type="EMBL" id="OGF99842.1"/>
    </source>
</evidence>
<feature type="binding site" evidence="6">
    <location>
        <begin position="132"/>
        <end position="135"/>
    </location>
    <ligand>
        <name>carbamoyl phosphate</name>
        <dbReference type="ChEBI" id="CHEBI:58228"/>
    </ligand>
</feature>
<evidence type="ECO:0000256" key="5">
    <source>
        <dbReference type="ARBA" id="ARBA00048772"/>
    </source>
</evidence>
<dbReference type="InterPro" id="IPR006131">
    <property type="entry name" value="Asp_carbamoyltransf_Asp/Orn-bd"/>
</dbReference>
<accession>A0A1F5YIF9</accession>
<gene>
    <name evidence="9" type="ORF">A2153_06170</name>
</gene>
<evidence type="ECO:0000256" key="2">
    <source>
        <dbReference type="ARBA" id="ARBA00007805"/>
    </source>
</evidence>
<comment type="subcellular location">
    <subcellularLocation>
        <location evidence="6">Cytoplasm</location>
    </subcellularLocation>
</comment>
<dbReference type="PRINTS" id="PR00102">
    <property type="entry name" value="OTCASE"/>
</dbReference>